<sequence length="93" mass="10733">MRGRKSSQEKSNGNENPTTYRRYGSRNQRNRQAQEVWNRQAQAERNYQRPAGFSLQGPATSLEWCGCCSTPGTIRSRTNHPDVSFIYPPSRLR</sequence>
<accession>A0AAV7NKP1</accession>
<dbReference type="Proteomes" id="UP001066276">
    <property type="component" value="Chromosome 8"/>
</dbReference>
<protein>
    <submittedName>
        <fullName evidence="2">Uncharacterized protein</fullName>
    </submittedName>
</protein>
<name>A0AAV7NKP1_PLEWA</name>
<proteinExistence type="predicted"/>
<comment type="caution">
    <text evidence="2">The sequence shown here is derived from an EMBL/GenBank/DDBJ whole genome shotgun (WGS) entry which is preliminary data.</text>
</comment>
<evidence type="ECO:0000256" key="1">
    <source>
        <dbReference type="SAM" id="MobiDB-lite"/>
    </source>
</evidence>
<gene>
    <name evidence="2" type="ORF">NDU88_004746</name>
</gene>
<feature type="region of interest" description="Disordered" evidence="1">
    <location>
        <begin position="1"/>
        <end position="43"/>
    </location>
</feature>
<organism evidence="2 3">
    <name type="scientific">Pleurodeles waltl</name>
    <name type="common">Iberian ribbed newt</name>
    <dbReference type="NCBI Taxonomy" id="8319"/>
    <lineage>
        <taxon>Eukaryota</taxon>
        <taxon>Metazoa</taxon>
        <taxon>Chordata</taxon>
        <taxon>Craniata</taxon>
        <taxon>Vertebrata</taxon>
        <taxon>Euteleostomi</taxon>
        <taxon>Amphibia</taxon>
        <taxon>Batrachia</taxon>
        <taxon>Caudata</taxon>
        <taxon>Salamandroidea</taxon>
        <taxon>Salamandridae</taxon>
        <taxon>Pleurodelinae</taxon>
        <taxon>Pleurodeles</taxon>
    </lineage>
</organism>
<dbReference type="EMBL" id="JANPWB010000012">
    <property type="protein sequence ID" value="KAJ1116536.1"/>
    <property type="molecule type" value="Genomic_DNA"/>
</dbReference>
<keyword evidence="3" id="KW-1185">Reference proteome</keyword>
<reference evidence="2" key="1">
    <citation type="journal article" date="2022" name="bioRxiv">
        <title>Sequencing and chromosome-scale assembly of the giantPleurodeles waltlgenome.</title>
        <authorList>
            <person name="Brown T."/>
            <person name="Elewa A."/>
            <person name="Iarovenko S."/>
            <person name="Subramanian E."/>
            <person name="Araus A.J."/>
            <person name="Petzold A."/>
            <person name="Susuki M."/>
            <person name="Suzuki K.-i.T."/>
            <person name="Hayashi T."/>
            <person name="Toyoda A."/>
            <person name="Oliveira C."/>
            <person name="Osipova E."/>
            <person name="Leigh N.D."/>
            <person name="Simon A."/>
            <person name="Yun M.H."/>
        </authorList>
    </citation>
    <scope>NUCLEOTIDE SEQUENCE</scope>
    <source>
        <strain evidence="2">20211129_DDA</strain>
        <tissue evidence="2">Liver</tissue>
    </source>
</reference>
<evidence type="ECO:0000313" key="2">
    <source>
        <dbReference type="EMBL" id="KAJ1116536.1"/>
    </source>
</evidence>
<evidence type="ECO:0000313" key="3">
    <source>
        <dbReference type="Proteomes" id="UP001066276"/>
    </source>
</evidence>
<feature type="compositionally biased region" description="Polar residues" evidence="1">
    <location>
        <begin position="9"/>
        <end position="43"/>
    </location>
</feature>
<dbReference type="AlphaFoldDB" id="A0AAV7NKP1"/>